<dbReference type="InterPro" id="IPR001972">
    <property type="entry name" value="Stomatin_HflK_fam"/>
</dbReference>
<dbReference type="InterPro" id="IPR018080">
    <property type="entry name" value="Band_7/stomatin-like_CS"/>
</dbReference>
<keyword evidence="4" id="KW-1133">Transmembrane helix</keyword>
<gene>
    <name evidence="7" type="ordered locus">Aboo_0504</name>
</gene>
<proteinExistence type="inferred from homology"/>
<organism evidence="7 8">
    <name type="scientific">Aciduliprofundum boonei (strain DSM 19572 / T469)</name>
    <dbReference type="NCBI Taxonomy" id="439481"/>
    <lineage>
        <taxon>Archaea</taxon>
        <taxon>Methanobacteriati</taxon>
        <taxon>Thermoplasmatota</taxon>
        <taxon>DHVE2 group</taxon>
        <taxon>Candidatus Aciduliprofundum</taxon>
    </lineage>
</organism>
<dbReference type="Gene3D" id="3.30.479.30">
    <property type="entry name" value="Band 7 domain"/>
    <property type="match status" value="1"/>
</dbReference>
<feature type="domain" description="Band 7" evidence="6">
    <location>
        <begin position="22"/>
        <end position="178"/>
    </location>
</feature>
<name>B5IA51_ACIB4</name>
<dbReference type="InterPro" id="IPR036013">
    <property type="entry name" value="Band_7/SPFH_dom_sf"/>
</dbReference>
<comment type="subcellular location">
    <subcellularLocation>
        <location evidence="1">Membrane</location>
        <topology evidence="1">Single-pass membrane protein</topology>
    </subcellularLocation>
</comment>
<evidence type="ECO:0000256" key="1">
    <source>
        <dbReference type="ARBA" id="ARBA00004167"/>
    </source>
</evidence>
<dbReference type="HOGENOM" id="CLU_024949_2_0_2"/>
<protein>
    <submittedName>
        <fullName evidence="7">Band 7 protein</fullName>
    </submittedName>
</protein>
<dbReference type="RefSeq" id="WP_008082431.1">
    <property type="nucleotide sequence ID" value="NC_013926.1"/>
</dbReference>
<dbReference type="OrthoDB" id="10752at2157"/>
<dbReference type="Pfam" id="PF01145">
    <property type="entry name" value="Band_7"/>
    <property type="match status" value="1"/>
</dbReference>
<dbReference type="InterPro" id="IPR001107">
    <property type="entry name" value="Band_7"/>
</dbReference>
<dbReference type="Proteomes" id="UP000001400">
    <property type="component" value="Chromosome"/>
</dbReference>
<dbReference type="InterPro" id="IPR043202">
    <property type="entry name" value="Band-7_stomatin-like"/>
</dbReference>
<evidence type="ECO:0000313" key="7">
    <source>
        <dbReference type="EMBL" id="ADD08315.1"/>
    </source>
</evidence>
<dbReference type="PANTHER" id="PTHR10264:SF19">
    <property type="entry name" value="AT06885P-RELATED"/>
    <property type="match status" value="1"/>
</dbReference>
<dbReference type="AlphaFoldDB" id="B5IA51"/>
<dbReference type="FunFam" id="3.30.479.30:FF:000004">
    <property type="entry name" value="Putative membrane protease family, stomatin"/>
    <property type="match status" value="1"/>
</dbReference>
<dbReference type="GeneID" id="8827449"/>
<dbReference type="STRING" id="439481.Aboo_0504"/>
<evidence type="ECO:0000256" key="3">
    <source>
        <dbReference type="ARBA" id="ARBA00022692"/>
    </source>
</evidence>
<dbReference type="SUPFAM" id="SSF117892">
    <property type="entry name" value="Band 7/SPFH domain"/>
    <property type="match status" value="1"/>
</dbReference>
<keyword evidence="5" id="KW-0472">Membrane</keyword>
<evidence type="ECO:0000256" key="5">
    <source>
        <dbReference type="ARBA" id="ARBA00023136"/>
    </source>
</evidence>
<evidence type="ECO:0000256" key="2">
    <source>
        <dbReference type="ARBA" id="ARBA00008164"/>
    </source>
</evidence>
<keyword evidence="3" id="KW-0812">Transmembrane</keyword>
<evidence type="ECO:0000256" key="4">
    <source>
        <dbReference type="ARBA" id="ARBA00022989"/>
    </source>
</evidence>
<dbReference type="eggNOG" id="arCOG01915">
    <property type="taxonomic scope" value="Archaea"/>
</dbReference>
<dbReference type="SMART" id="SM00244">
    <property type="entry name" value="PHB"/>
    <property type="match status" value="1"/>
</dbReference>
<comment type="similarity">
    <text evidence="2">Belongs to the band 7/mec-2 family.</text>
</comment>
<dbReference type="PROSITE" id="PS01270">
    <property type="entry name" value="BAND_7"/>
    <property type="match status" value="1"/>
</dbReference>
<keyword evidence="8" id="KW-1185">Reference proteome</keyword>
<dbReference type="KEGG" id="abi:Aboo_0504"/>
<dbReference type="GO" id="GO:0005886">
    <property type="term" value="C:plasma membrane"/>
    <property type="evidence" value="ECO:0007669"/>
    <property type="project" value="InterPro"/>
</dbReference>
<dbReference type="PANTHER" id="PTHR10264">
    <property type="entry name" value="BAND 7 PROTEIN-RELATED"/>
    <property type="match status" value="1"/>
</dbReference>
<sequence length="361" mass="40906">MDGWIIGVTIFIAIIIVYILTSSIRIIKPYERGIYIFLGKYRGILNPGLNFVWPFAQVIRMDMRTQTWDVPKQEVITRDNSPTAVDAVIYIRVVDAEKAFFEVQDYKLATINLARTTLRSVIGNMNLDEILYNREQINTHLRDVLDEATDKWGVKVEAVEIKEVDPAARVKQAMEAQTAAERERRAAILKADGIKRSQILEAEGKKRARILEAEGKKQAQILEAQGLRLATILQAQGEAQRYRIISLGSAALTSKALSVLSLDTLTKVADGQATKIIFPFEISKLIESTSKYLAGEEKEEKISPMSYRDIEKIVGNAKDILGPIPSYEEMVKDLEEQKKKEEEEKKIDLSEDEEKSLFQEK</sequence>
<dbReference type="EMBL" id="CP001941">
    <property type="protein sequence ID" value="ADD08315.1"/>
    <property type="molecule type" value="Genomic_DNA"/>
</dbReference>
<dbReference type="PRINTS" id="PR00721">
    <property type="entry name" value="STOMATIN"/>
</dbReference>
<dbReference type="GO" id="GO:0098552">
    <property type="term" value="C:side of membrane"/>
    <property type="evidence" value="ECO:0007669"/>
    <property type="project" value="UniProtKB-ARBA"/>
</dbReference>
<evidence type="ECO:0000313" key="8">
    <source>
        <dbReference type="Proteomes" id="UP000001400"/>
    </source>
</evidence>
<accession>B5IA51</accession>
<evidence type="ECO:0000259" key="6">
    <source>
        <dbReference type="SMART" id="SM00244"/>
    </source>
</evidence>
<reference evidence="7" key="1">
    <citation type="submission" date="2010-02" db="EMBL/GenBank/DDBJ databases">
        <title>Complete sequence of Aciduliprofundum boonei T469.</title>
        <authorList>
            <consortium name="US DOE Joint Genome Institute"/>
            <person name="Lucas S."/>
            <person name="Copeland A."/>
            <person name="Lapidus A."/>
            <person name="Cheng J.-F."/>
            <person name="Bruce D."/>
            <person name="Goodwin L."/>
            <person name="Pitluck S."/>
            <person name="Saunders E."/>
            <person name="Detter J.C."/>
            <person name="Han C."/>
            <person name="Tapia R."/>
            <person name="Land M."/>
            <person name="Hauser L."/>
            <person name="Kyrpides N."/>
            <person name="Mikhailova N."/>
            <person name="Flores G."/>
            <person name="Reysenbach A.-L."/>
            <person name="Woyke T."/>
        </authorList>
    </citation>
    <scope>NUCLEOTIDE SEQUENCE</scope>
    <source>
        <strain evidence="7">T469</strain>
    </source>
</reference>